<dbReference type="STRING" id="1685382.AVJ23_09650"/>
<dbReference type="AlphaFoldDB" id="A0A0W7WL81"/>
<dbReference type="PROSITE" id="PS50005">
    <property type="entry name" value="TPR"/>
    <property type="match status" value="1"/>
</dbReference>
<proteinExistence type="predicted"/>
<dbReference type="InterPro" id="IPR011990">
    <property type="entry name" value="TPR-like_helical_dom_sf"/>
</dbReference>
<accession>A0A0W7WL81</accession>
<keyword evidence="1" id="KW-0802">TPR repeat</keyword>
<organism evidence="3 4">
    <name type="scientific">Pseudoponticoccus marisrubri</name>
    <dbReference type="NCBI Taxonomy" id="1685382"/>
    <lineage>
        <taxon>Bacteria</taxon>
        <taxon>Pseudomonadati</taxon>
        <taxon>Pseudomonadota</taxon>
        <taxon>Alphaproteobacteria</taxon>
        <taxon>Rhodobacterales</taxon>
        <taxon>Roseobacteraceae</taxon>
        <taxon>Pseudoponticoccus</taxon>
    </lineage>
</organism>
<dbReference type="Gene3D" id="1.25.40.10">
    <property type="entry name" value="Tetratricopeptide repeat domain"/>
    <property type="match status" value="1"/>
</dbReference>
<evidence type="ECO:0000313" key="4">
    <source>
        <dbReference type="Proteomes" id="UP000054396"/>
    </source>
</evidence>
<reference evidence="3 4" key="1">
    <citation type="submission" date="2015-12" db="EMBL/GenBank/DDBJ databases">
        <authorList>
            <person name="Shamseldin A."/>
            <person name="Moawad H."/>
            <person name="Abd El-Rahim W.M."/>
            <person name="Sadowsky M.J."/>
        </authorList>
    </citation>
    <scope>NUCLEOTIDE SEQUENCE [LARGE SCALE GENOMIC DNA]</scope>
    <source>
        <strain evidence="3 4">SJ5A-1</strain>
    </source>
</reference>
<dbReference type="EMBL" id="LPXO01000004">
    <property type="protein sequence ID" value="KUF11297.1"/>
    <property type="molecule type" value="Genomic_DNA"/>
</dbReference>
<dbReference type="Proteomes" id="UP000054396">
    <property type="component" value="Unassembled WGS sequence"/>
</dbReference>
<dbReference type="PROSITE" id="PS51257">
    <property type="entry name" value="PROKAR_LIPOPROTEIN"/>
    <property type="match status" value="1"/>
</dbReference>
<dbReference type="RefSeq" id="WP_058861961.1">
    <property type="nucleotide sequence ID" value="NZ_LPXO01000004.1"/>
</dbReference>
<dbReference type="InterPro" id="IPR019734">
    <property type="entry name" value="TPR_rpt"/>
</dbReference>
<dbReference type="PROSITE" id="PS50293">
    <property type="entry name" value="TPR_REGION"/>
    <property type="match status" value="1"/>
</dbReference>
<comment type="caution">
    <text evidence="3">The sequence shown here is derived from an EMBL/GenBank/DDBJ whole genome shotgun (WGS) entry which is preliminary data.</text>
</comment>
<keyword evidence="4" id="KW-1185">Reference proteome</keyword>
<protein>
    <submittedName>
        <fullName evidence="3">Uncharacterized protein</fullName>
    </submittedName>
</protein>
<feature type="signal peptide" evidence="2">
    <location>
        <begin position="1"/>
        <end position="20"/>
    </location>
</feature>
<dbReference type="OrthoDB" id="495305at2"/>
<feature type="repeat" description="TPR" evidence="1">
    <location>
        <begin position="117"/>
        <end position="150"/>
    </location>
</feature>
<dbReference type="SMART" id="SM00028">
    <property type="entry name" value="TPR"/>
    <property type="match status" value="2"/>
</dbReference>
<dbReference type="Pfam" id="PF13432">
    <property type="entry name" value="TPR_16"/>
    <property type="match status" value="1"/>
</dbReference>
<evidence type="ECO:0000256" key="2">
    <source>
        <dbReference type="SAM" id="SignalP"/>
    </source>
</evidence>
<evidence type="ECO:0000256" key="1">
    <source>
        <dbReference type="PROSITE-ProRule" id="PRU00339"/>
    </source>
</evidence>
<feature type="chain" id="PRO_5006936427" evidence="2">
    <location>
        <begin position="21"/>
        <end position="195"/>
    </location>
</feature>
<dbReference type="SUPFAM" id="SSF48452">
    <property type="entry name" value="TPR-like"/>
    <property type="match status" value="1"/>
</dbReference>
<name>A0A0W7WL81_9RHOB</name>
<keyword evidence="2" id="KW-0732">Signal</keyword>
<evidence type="ECO:0000313" key="3">
    <source>
        <dbReference type="EMBL" id="KUF11297.1"/>
    </source>
</evidence>
<gene>
    <name evidence="3" type="ORF">AVJ23_09650</name>
</gene>
<sequence>MAKALGAALLSTLLVAACSAGGPWPFEGDRLEGRDRGPFAPSVDPRGETVDGLVVGHRLMQAGQYELALEAFTRAAGRQGLTGEVLVALGSANLGLGRLSQSESQLRRAIKVEPDWAEAWNNLGVVLIEQGETAEAAEVFRRAFALDNGQSDSIRDNLRLALAKLENSDYGSETEQDYKVVRRGSGQYLIRRTSG</sequence>